<keyword evidence="6" id="KW-1185">Reference proteome</keyword>
<dbReference type="InterPro" id="IPR001480">
    <property type="entry name" value="Bulb-type_lectin_dom"/>
</dbReference>
<dbReference type="PANTHER" id="PTHR32444:SF183">
    <property type="entry name" value="APPLE DOMAIN-CONTAINING PROTEIN"/>
    <property type="match status" value="1"/>
</dbReference>
<feature type="signal peptide" evidence="3">
    <location>
        <begin position="1"/>
        <end position="19"/>
    </location>
</feature>
<dbReference type="Proteomes" id="UP000245207">
    <property type="component" value="Unassembled WGS sequence"/>
</dbReference>
<dbReference type="InterPro" id="IPR036426">
    <property type="entry name" value="Bulb-type_lectin_dom_sf"/>
</dbReference>
<evidence type="ECO:0000313" key="6">
    <source>
        <dbReference type="Proteomes" id="UP000245207"/>
    </source>
</evidence>
<keyword evidence="2" id="KW-0325">Glycoprotein</keyword>
<feature type="domain" description="Bulb-type lectin" evidence="4">
    <location>
        <begin position="22"/>
        <end position="142"/>
    </location>
</feature>
<proteinExistence type="predicted"/>
<dbReference type="OrthoDB" id="1936886at2759"/>
<evidence type="ECO:0000313" key="5">
    <source>
        <dbReference type="EMBL" id="PWA94948.1"/>
    </source>
</evidence>
<dbReference type="PROSITE" id="PS50927">
    <property type="entry name" value="BULB_LECTIN"/>
    <property type="match status" value="1"/>
</dbReference>
<name>A0A2U1QAB4_ARTAN</name>
<dbReference type="EMBL" id="PKPP01000275">
    <property type="protein sequence ID" value="PWA94948.1"/>
    <property type="molecule type" value="Genomic_DNA"/>
</dbReference>
<accession>A0A2U1QAB4</accession>
<evidence type="ECO:0000256" key="3">
    <source>
        <dbReference type="SAM" id="SignalP"/>
    </source>
</evidence>
<dbReference type="GO" id="GO:0030246">
    <property type="term" value="F:carbohydrate binding"/>
    <property type="evidence" value="ECO:0007669"/>
    <property type="project" value="UniProtKB-KW"/>
</dbReference>
<dbReference type="FunFam" id="2.90.10.10:FF:000005">
    <property type="entry name" value="G-type lectin S-receptor-like serine/threonine-protein kinase"/>
    <property type="match status" value="1"/>
</dbReference>
<keyword evidence="5" id="KW-0430">Lectin</keyword>
<dbReference type="PANTHER" id="PTHR32444">
    <property type="entry name" value="BULB-TYPE LECTIN DOMAIN-CONTAINING PROTEIN"/>
    <property type="match status" value="1"/>
</dbReference>
<dbReference type="SMART" id="SM00108">
    <property type="entry name" value="B_lectin"/>
    <property type="match status" value="1"/>
</dbReference>
<dbReference type="SUPFAM" id="SSF51110">
    <property type="entry name" value="alpha-D-mannose-specific plant lectins"/>
    <property type="match status" value="1"/>
</dbReference>
<protein>
    <submittedName>
        <fullName evidence="5">Bulb-type lectin domain-containing protein</fullName>
    </submittedName>
</protein>
<feature type="chain" id="PRO_5015787392" evidence="3">
    <location>
        <begin position="20"/>
        <end position="242"/>
    </location>
</feature>
<gene>
    <name evidence="5" type="ORF">CTI12_AA054490</name>
</gene>
<dbReference type="STRING" id="35608.A0A2U1QAB4"/>
<evidence type="ECO:0000256" key="2">
    <source>
        <dbReference type="ARBA" id="ARBA00023180"/>
    </source>
</evidence>
<evidence type="ECO:0000259" key="4">
    <source>
        <dbReference type="PROSITE" id="PS50927"/>
    </source>
</evidence>
<evidence type="ECO:0000256" key="1">
    <source>
        <dbReference type="ARBA" id="ARBA00022729"/>
    </source>
</evidence>
<dbReference type="Gene3D" id="2.90.10.10">
    <property type="entry name" value="Bulb-type lectin domain"/>
    <property type="match status" value="1"/>
</dbReference>
<comment type="caution">
    <text evidence="5">The sequence shown here is derived from an EMBL/GenBank/DDBJ whole genome shotgun (WGS) entry which is preliminary data.</text>
</comment>
<dbReference type="Pfam" id="PF01453">
    <property type="entry name" value="B_lectin"/>
    <property type="match status" value="1"/>
</dbReference>
<dbReference type="AlphaFoldDB" id="A0A2U1QAB4"/>
<reference evidence="5 6" key="1">
    <citation type="journal article" date="2018" name="Mol. Plant">
        <title>The genome of Artemisia annua provides insight into the evolution of Asteraceae family and artemisinin biosynthesis.</title>
        <authorList>
            <person name="Shen Q."/>
            <person name="Zhang L."/>
            <person name="Liao Z."/>
            <person name="Wang S."/>
            <person name="Yan T."/>
            <person name="Shi P."/>
            <person name="Liu M."/>
            <person name="Fu X."/>
            <person name="Pan Q."/>
            <person name="Wang Y."/>
            <person name="Lv Z."/>
            <person name="Lu X."/>
            <person name="Zhang F."/>
            <person name="Jiang W."/>
            <person name="Ma Y."/>
            <person name="Chen M."/>
            <person name="Hao X."/>
            <person name="Li L."/>
            <person name="Tang Y."/>
            <person name="Lv G."/>
            <person name="Zhou Y."/>
            <person name="Sun X."/>
            <person name="Brodelius P.E."/>
            <person name="Rose J.K.C."/>
            <person name="Tang K."/>
        </authorList>
    </citation>
    <scope>NUCLEOTIDE SEQUENCE [LARGE SCALE GENOMIC DNA]</scope>
    <source>
        <strain evidence="6">cv. Huhao1</strain>
        <tissue evidence="5">Leaf</tissue>
    </source>
</reference>
<dbReference type="CDD" id="cd00028">
    <property type="entry name" value="B_lectin"/>
    <property type="match status" value="1"/>
</dbReference>
<organism evidence="5 6">
    <name type="scientific">Artemisia annua</name>
    <name type="common">Sweet wormwood</name>
    <dbReference type="NCBI Taxonomy" id="35608"/>
    <lineage>
        <taxon>Eukaryota</taxon>
        <taxon>Viridiplantae</taxon>
        <taxon>Streptophyta</taxon>
        <taxon>Embryophyta</taxon>
        <taxon>Tracheophyta</taxon>
        <taxon>Spermatophyta</taxon>
        <taxon>Magnoliopsida</taxon>
        <taxon>eudicotyledons</taxon>
        <taxon>Gunneridae</taxon>
        <taxon>Pentapetalae</taxon>
        <taxon>asterids</taxon>
        <taxon>campanulids</taxon>
        <taxon>Asterales</taxon>
        <taxon>Asteraceae</taxon>
        <taxon>Asteroideae</taxon>
        <taxon>Anthemideae</taxon>
        <taxon>Artemisiinae</taxon>
        <taxon>Artemisia</taxon>
    </lineage>
</organism>
<keyword evidence="1 3" id="KW-0732">Signal</keyword>
<sequence>MEGVLHILFCFLFVHKIYAAEFNFLSDSQFLTDKDTLVSETGIFELGFFRPNSSENRYLGMWYRNISLRTVVWVANRDHPVPGASPLTLKIVNPGNLVLINNMSVIWSSNTTASENATAKLLDTGNLVITNILLGNYLWQSIDYPTDTLLPGMKLGKDYSRGIEWRLSSWKSNQDPVPGEFIYEANTQGYPQFGLKDRGVVKHRSGPWKIERFGGISFSGMILTFMINVVVKPGNFEHLKYP</sequence>